<feature type="transmembrane region" description="Helical" evidence="2">
    <location>
        <begin position="12"/>
        <end position="30"/>
    </location>
</feature>
<evidence type="ECO:0000313" key="3">
    <source>
        <dbReference type="EMBL" id="ROT75976.1"/>
    </source>
</evidence>
<reference evidence="3 4" key="1">
    <citation type="submission" date="2018-04" db="EMBL/GenBank/DDBJ databases">
        <authorList>
            <person name="Zhang X."/>
            <person name="Yuan J."/>
            <person name="Li F."/>
            <person name="Xiang J."/>
        </authorList>
    </citation>
    <scope>NUCLEOTIDE SEQUENCE [LARGE SCALE GENOMIC DNA]</scope>
    <source>
        <tissue evidence="3">Muscle</tissue>
    </source>
</reference>
<reference evidence="3 4" key="2">
    <citation type="submission" date="2019-01" db="EMBL/GenBank/DDBJ databases">
        <title>The decoding of complex shrimp genome reveals the adaptation for benthos swimmer, frequently molting mechanism and breeding impact on genome.</title>
        <authorList>
            <person name="Sun Y."/>
            <person name="Gao Y."/>
            <person name="Yu Y."/>
        </authorList>
    </citation>
    <scope>NUCLEOTIDE SEQUENCE [LARGE SCALE GENOMIC DNA]</scope>
    <source>
        <tissue evidence="3">Muscle</tissue>
    </source>
</reference>
<dbReference type="Proteomes" id="UP000283509">
    <property type="component" value="Unassembled WGS sequence"/>
</dbReference>
<gene>
    <name evidence="3" type="ORF">C7M84_005462</name>
</gene>
<protein>
    <submittedName>
        <fullName evidence="3">Uncharacterized protein</fullName>
    </submittedName>
</protein>
<evidence type="ECO:0000313" key="4">
    <source>
        <dbReference type="Proteomes" id="UP000283509"/>
    </source>
</evidence>
<dbReference type="AlphaFoldDB" id="A0A3R7P5H3"/>
<feature type="region of interest" description="Disordered" evidence="1">
    <location>
        <begin position="399"/>
        <end position="422"/>
    </location>
</feature>
<keyword evidence="4" id="KW-1185">Reference proteome</keyword>
<name>A0A3R7P5H3_PENVA</name>
<evidence type="ECO:0000256" key="1">
    <source>
        <dbReference type="SAM" id="MobiDB-lite"/>
    </source>
</evidence>
<accession>A0A3R7P5H3</accession>
<keyword evidence="2" id="KW-0812">Transmembrane</keyword>
<dbReference type="EMBL" id="QCYY01001705">
    <property type="protein sequence ID" value="ROT75976.1"/>
    <property type="molecule type" value="Genomic_DNA"/>
</dbReference>
<comment type="caution">
    <text evidence="3">The sequence shown here is derived from an EMBL/GenBank/DDBJ whole genome shotgun (WGS) entry which is preliminary data.</text>
</comment>
<keyword evidence="2" id="KW-1133">Transmembrane helix</keyword>
<dbReference type="OrthoDB" id="204305at2759"/>
<organism evidence="3 4">
    <name type="scientific">Penaeus vannamei</name>
    <name type="common">Whiteleg shrimp</name>
    <name type="synonym">Litopenaeus vannamei</name>
    <dbReference type="NCBI Taxonomy" id="6689"/>
    <lineage>
        <taxon>Eukaryota</taxon>
        <taxon>Metazoa</taxon>
        <taxon>Ecdysozoa</taxon>
        <taxon>Arthropoda</taxon>
        <taxon>Crustacea</taxon>
        <taxon>Multicrustacea</taxon>
        <taxon>Malacostraca</taxon>
        <taxon>Eumalacostraca</taxon>
        <taxon>Eucarida</taxon>
        <taxon>Decapoda</taxon>
        <taxon>Dendrobranchiata</taxon>
        <taxon>Penaeoidea</taxon>
        <taxon>Penaeidae</taxon>
        <taxon>Penaeus</taxon>
    </lineage>
</organism>
<keyword evidence="2" id="KW-0472">Membrane</keyword>
<evidence type="ECO:0000256" key="2">
    <source>
        <dbReference type="SAM" id="Phobius"/>
    </source>
</evidence>
<proteinExistence type="predicted"/>
<sequence>MADTRFLSRKSWICVCCGLLVLTAVLYSTWVPDSAPKVQYGEYLQPSVFEKVPWWDNGDCSGEGQATAPSEGNTTSKNDTVGGTCGRRAWAAGGGQRVVSLSLYGDRAEYWQGLDTLLTQVRRHYPGWKVRLYTDARWRRGVLCPLLRDHAHLYVCDVQDLPPPLGDVSAVHPMLWRTLPLGEGQVAAMLVRDTDSPISSREAAAVEQWLATNKTFHVMRDHPQHDTTILGGMWGARWDQLPAPRAAEELARLRQRMLERGRGKSRHGVDQEILSKILWPVAQGRMVGHDSYLCEKYPYSVPWPTQREGGFFVGVPRIHLQKVAKWNSSDCSREGQPIASSESPVNEGVGSTCGRRAWAALRRQGRVLAGAKYPTDSGGSNRVDRAGGEGQVAAMLVRGHDSPVSGNGAKARGCTEEEGRTPRLKRNRDRGMFWPFQISSREAAAVEQWLATNKTFHVMRDHPQHDTTILGGMWGARWDQLPAPRARSWLGCARGCSSEGKGSRAMAKTKRS</sequence>